<evidence type="ECO:0000256" key="2">
    <source>
        <dbReference type="SAM" id="Phobius"/>
    </source>
</evidence>
<gene>
    <name evidence="4" type="ORF">HCN08_05490</name>
</gene>
<dbReference type="EMBL" id="JAATEJ010000003">
    <property type="protein sequence ID" value="NJP42866.1"/>
    <property type="molecule type" value="Genomic_DNA"/>
</dbReference>
<dbReference type="PANTHER" id="PTHR40763">
    <property type="entry name" value="MEMBRANE PROTEIN-RELATED"/>
    <property type="match status" value="1"/>
</dbReference>
<organism evidence="4 5">
    <name type="scientific">Actinacidiphila epipremni</name>
    <dbReference type="NCBI Taxonomy" id="2053013"/>
    <lineage>
        <taxon>Bacteria</taxon>
        <taxon>Bacillati</taxon>
        <taxon>Actinomycetota</taxon>
        <taxon>Actinomycetes</taxon>
        <taxon>Kitasatosporales</taxon>
        <taxon>Streptomycetaceae</taxon>
        <taxon>Actinacidiphila</taxon>
    </lineage>
</organism>
<feature type="transmembrane region" description="Helical" evidence="2">
    <location>
        <begin position="89"/>
        <end position="107"/>
    </location>
</feature>
<dbReference type="RefSeq" id="WP_167981740.1">
    <property type="nucleotide sequence ID" value="NZ_JAATEJ010000003.1"/>
</dbReference>
<feature type="domain" description="DUF1707" evidence="3">
    <location>
        <begin position="13"/>
        <end position="65"/>
    </location>
</feature>
<keyword evidence="2" id="KW-1133">Transmembrane helix</keyword>
<proteinExistence type="predicted"/>
<name>A0ABX0ZJD3_9ACTN</name>
<comment type="caution">
    <text evidence="4">The sequence shown here is derived from an EMBL/GenBank/DDBJ whole genome shotgun (WGS) entry which is preliminary data.</text>
</comment>
<evidence type="ECO:0000256" key="1">
    <source>
        <dbReference type="SAM" id="MobiDB-lite"/>
    </source>
</evidence>
<feature type="region of interest" description="Disordered" evidence="1">
    <location>
        <begin position="1"/>
        <end position="23"/>
    </location>
</feature>
<keyword evidence="5" id="KW-1185">Reference proteome</keyword>
<reference evidence="4 5" key="1">
    <citation type="submission" date="2020-03" db="EMBL/GenBank/DDBJ databases">
        <title>WGS of actinomycetes isolated from Thailand.</title>
        <authorList>
            <person name="Thawai C."/>
        </authorList>
    </citation>
    <scope>NUCLEOTIDE SEQUENCE [LARGE SCALE GENOMIC DNA]</scope>
    <source>
        <strain evidence="4 5">PRB2-1</strain>
    </source>
</reference>
<protein>
    <submittedName>
        <fullName evidence="4">DUF1707 domain-containing protein</fullName>
    </submittedName>
</protein>
<dbReference type="Pfam" id="PF08044">
    <property type="entry name" value="DUF1707"/>
    <property type="match status" value="1"/>
</dbReference>
<keyword evidence="2" id="KW-0812">Transmembrane</keyword>
<dbReference type="PANTHER" id="PTHR40763:SF4">
    <property type="entry name" value="DUF1707 DOMAIN-CONTAINING PROTEIN"/>
    <property type="match status" value="1"/>
</dbReference>
<dbReference type="InterPro" id="IPR012551">
    <property type="entry name" value="DUF1707_SHOCT-like"/>
</dbReference>
<evidence type="ECO:0000313" key="4">
    <source>
        <dbReference type="EMBL" id="NJP42866.1"/>
    </source>
</evidence>
<sequence length="125" mass="13533">MHDSQEPGSHPALRASDAERDRVEETLKHHYAAGRLDLAELETRVTATHTARTRDQLAALVRDLPPEPEPVPESPAPGPGPAHAIDSRLLVVLLCVSPPAALVYWLLSRRSAARRPAADDGAVPY</sequence>
<dbReference type="Proteomes" id="UP000734511">
    <property type="component" value="Unassembled WGS sequence"/>
</dbReference>
<evidence type="ECO:0000313" key="5">
    <source>
        <dbReference type="Proteomes" id="UP000734511"/>
    </source>
</evidence>
<keyword evidence="2" id="KW-0472">Membrane</keyword>
<accession>A0ABX0ZJD3</accession>
<evidence type="ECO:0000259" key="3">
    <source>
        <dbReference type="Pfam" id="PF08044"/>
    </source>
</evidence>